<dbReference type="PANTHER" id="PTHR22625:SF44">
    <property type="entry name" value="PLEXIN-B"/>
    <property type="match status" value="1"/>
</dbReference>
<evidence type="ECO:0000256" key="1">
    <source>
        <dbReference type="PROSITE-ProRule" id="PRU00352"/>
    </source>
</evidence>
<dbReference type="InterPro" id="IPR001627">
    <property type="entry name" value="Semap_dom"/>
</dbReference>
<evidence type="ECO:0000313" key="4">
    <source>
        <dbReference type="EMBL" id="KAK2177089.1"/>
    </source>
</evidence>
<keyword evidence="2" id="KW-0732">Signal</keyword>
<protein>
    <recommendedName>
        <fullName evidence="3">Sema domain-containing protein</fullName>
    </recommendedName>
</protein>
<dbReference type="GO" id="GO:0050772">
    <property type="term" value="P:positive regulation of axonogenesis"/>
    <property type="evidence" value="ECO:0007669"/>
    <property type="project" value="TreeGrafter"/>
</dbReference>
<comment type="caution">
    <text evidence="4">The sequence shown here is derived from an EMBL/GenBank/DDBJ whole genome shotgun (WGS) entry which is preliminary data.</text>
</comment>
<dbReference type="InterPro" id="IPR036352">
    <property type="entry name" value="Semap_dom_sf"/>
</dbReference>
<feature type="domain" description="Sema" evidence="3">
    <location>
        <begin position="25"/>
        <end position="389"/>
    </location>
</feature>
<dbReference type="GO" id="GO:0005886">
    <property type="term" value="C:plasma membrane"/>
    <property type="evidence" value="ECO:0007669"/>
    <property type="project" value="TreeGrafter"/>
</dbReference>
<dbReference type="GO" id="GO:0002116">
    <property type="term" value="C:semaphorin receptor complex"/>
    <property type="evidence" value="ECO:0007669"/>
    <property type="project" value="TreeGrafter"/>
</dbReference>
<name>A0AAD9KTJ9_RIDPI</name>
<keyword evidence="5" id="KW-1185">Reference proteome</keyword>
<dbReference type="PROSITE" id="PS51004">
    <property type="entry name" value="SEMA"/>
    <property type="match status" value="1"/>
</dbReference>
<proteinExistence type="predicted"/>
<evidence type="ECO:0000256" key="2">
    <source>
        <dbReference type="SAM" id="SignalP"/>
    </source>
</evidence>
<dbReference type="GO" id="GO:0008360">
    <property type="term" value="P:regulation of cell shape"/>
    <property type="evidence" value="ECO:0007669"/>
    <property type="project" value="TreeGrafter"/>
</dbReference>
<dbReference type="SMART" id="SM00630">
    <property type="entry name" value="Sema"/>
    <property type="match status" value="1"/>
</dbReference>
<reference evidence="4" key="1">
    <citation type="journal article" date="2023" name="Mol. Biol. Evol.">
        <title>Third-Generation Sequencing Reveals the Adaptive Role of the Epigenome in Three Deep-Sea Polychaetes.</title>
        <authorList>
            <person name="Perez M."/>
            <person name="Aroh O."/>
            <person name="Sun Y."/>
            <person name="Lan Y."/>
            <person name="Juniper S.K."/>
            <person name="Young C.R."/>
            <person name="Angers B."/>
            <person name="Qian P.Y."/>
        </authorList>
    </citation>
    <scope>NUCLEOTIDE SEQUENCE</scope>
    <source>
        <strain evidence="4">R07B-5</strain>
    </source>
</reference>
<sequence>MFARMSPLSNRGVRLVFHRAVLLLMLNLCRPTLQILKYEASDSATVFQKIIMDSHNGDLFVAGRNTLYMFDKDLVIVDFVETGPVQDRADCDPALLCPDLSPTDNDARVLQVDPKSGHLLFCGSVKQGLCTMYSLRDLTERQLFSSQNRVNYIGGKKDVVAFFGKWGGQDFSALYVGIPYDGRPMELAPKAIAALKLQQMNRAFNLTYVVEDAKLGVRTAIDIDREYKSSYIVNYIYGFQHNGFTYFVTVQRENVNPGSDYITKLVRVCENDMGFYSYTEVQLSCRKQNGVSVFFNIAQAAYFGSVGKEFKDKFDVDDMENVLFIVFGKSDQGSDHASERYGSGLCMYEMNDIQRTFTKTQKDCFSRRGRILPWINSDAPQCMLNVSTG</sequence>
<dbReference type="EMBL" id="JAODUO010000619">
    <property type="protein sequence ID" value="KAK2177089.1"/>
    <property type="molecule type" value="Genomic_DNA"/>
</dbReference>
<gene>
    <name evidence="4" type="ORF">NP493_619g04001</name>
</gene>
<dbReference type="GO" id="GO:0017154">
    <property type="term" value="F:semaphorin receptor activity"/>
    <property type="evidence" value="ECO:0007669"/>
    <property type="project" value="InterPro"/>
</dbReference>
<dbReference type="GO" id="GO:0007162">
    <property type="term" value="P:negative regulation of cell adhesion"/>
    <property type="evidence" value="ECO:0007669"/>
    <property type="project" value="TreeGrafter"/>
</dbReference>
<dbReference type="InterPro" id="IPR031148">
    <property type="entry name" value="Plexin"/>
</dbReference>
<organism evidence="4 5">
    <name type="scientific">Ridgeia piscesae</name>
    <name type="common">Tubeworm</name>
    <dbReference type="NCBI Taxonomy" id="27915"/>
    <lineage>
        <taxon>Eukaryota</taxon>
        <taxon>Metazoa</taxon>
        <taxon>Spiralia</taxon>
        <taxon>Lophotrochozoa</taxon>
        <taxon>Annelida</taxon>
        <taxon>Polychaeta</taxon>
        <taxon>Sedentaria</taxon>
        <taxon>Canalipalpata</taxon>
        <taxon>Sabellida</taxon>
        <taxon>Siboglinidae</taxon>
        <taxon>Ridgeia</taxon>
    </lineage>
</organism>
<dbReference type="PANTHER" id="PTHR22625">
    <property type="entry name" value="PLEXIN"/>
    <property type="match status" value="1"/>
</dbReference>
<dbReference type="InterPro" id="IPR015943">
    <property type="entry name" value="WD40/YVTN_repeat-like_dom_sf"/>
</dbReference>
<dbReference type="GO" id="GO:0030334">
    <property type="term" value="P:regulation of cell migration"/>
    <property type="evidence" value="ECO:0007669"/>
    <property type="project" value="TreeGrafter"/>
</dbReference>
<dbReference type="Proteomes" id="UP001209878">
    <property type="component" value="Unassembled WGS sequence"/>
</dbReference>
<comment type="caution">
    <text evidence="1">Lacks conserved residue(s) required for the propagation of feature annotation.</text>
</comment>
<evidence type="ECO:0000259" key="3">
    <source>
        <dbReference type="PROSITE" id="PS51004"/>
    </source>
</evidence>
<accession>A0AAD9KTJ9</accession>
<dbReference type="SUPFAM" id="SSF101912">
    <property type="entry name" value="Sema domain"/>
    <property type="match status" value="1"/>
</dbReference>
<feature type="signal peptide" evidence="2">
    <location>
        <begin position="1"/>
        <end position="31"/>
    </location>
</feature>
<evidence type="ECO:0000313" key="5">
    <source>
        <dbReference type="Proteomes" id="UP001209878"/>
    </source>
</evidence>
<dbReference type="CDD" id="cd11236">
    <property type="entry name" value="Sema_plexin_like"/>
    <property type="match status" value="1"/>
</dbReference>
<feature type="chain" id="PRO_5042200882" description="Sema domain-containing protein" evidence="2">
    <location>
        <begin position="32"/>
        <end position="389"/>
    </location>
</feature>
<dbReference type="Gene3D" id="2.130.10.10">
    <property type="entry name" value="YVTN repeat-like/Quinoprotein amine dehydrogenase"/>
    <property type="match status" value="1"/>
</dbReference>
<dbReference type="AlphaFoldDB" id="A0AAD9KTJ9"/>